<dbReference type="PROSITE" id="PS51733">
    <property type="entry name" value="BPL_LPL_CATALYTIC"/>
    <property type="match status" value="1"/>
</dbReference>
<dbReference type="RefSeq" id="WP_221531333.1">
    <property type="nucleotide sequence ID" value="NZ_JAIGYP010000001.1"/>
</dbReference>
<evidence type="ECO:0000313" key="4">
    <source>
        <dbReference type="Proteomes" id="UP000700059"/>
    </source>
</evidence>
<dbReference type="SUPFAM" id="SSF55681">
    <property type="entry name" value="Class II aaRS and biotin synthetases"/>
    <property type="match status" value="1"/>
</dbReference>
<dbReference type="EC" id="6.3.4.15" evidence="3"/>
<name>A0ABS7JL02_9HELI</name>
<dbReference type="Gene3D" id="3.30.930.10">
    <property type="entry name" value="Bira Bifunctional Protein, Domain 2"/>
    <property type="match status" value="1"/>
</dbReference>
<gene>
    <name evidence="3" type="ORF">K4G57_01110</name>
</gene>
<reference evidence="3 4" key="1">
    <citation type="submission" date="2021-08" db="EMBL/GenBank/DDBJ databases">
        <title>Helicobacter spp. isolated from feces of Anatolian Ground Squirrel (Spermophilus xanthoprymnus) in Turkey.</title>
        <authorList>
            <person name="Aydin F."/>
            <person name="Abay S."/>
            <person name="Kayman T."/>
            <person name="Karakaya E."/>
            <person name="Saticioglu I.B."/>
        </authorList>
    </citation>
    <scope>NUCLEOTIDE SEQUENCE [LARGE SCALE GENOMIC DNA]</scope>
    <source>
        <strain evidence="3 4">Faydin-H70</strain>
    </source>
</reference>
<dbReference type="NCBIfam" id="TIGR00121">
    <property type="entry name" value="birA_ligase"/>
    <property type="match status" value="1"/>
</dbReference>
<evidence type="ECO:0000256" key="1">
    <source>
        <dbReference type="ARBA" id="ARBA00022598"/>
    </source>
</evidence>
<dbReference type="PANTHER" id="PTHR12835:SF5">
    <property type="entry name" value="BIOTIN--PROTEIN LIGASE"/>
    <property type="match status" value="1"/>
</dbReference>
<dbReference type="InterPro" id="IPR004408">
    <property type="entry name" value="Biotin_CoA_COase_ligase"/>
</dbReference>
<dbReference type="InterPro" id="IPR004143">
    <property type="entry name" value="BPL_LPL_catalytic"/>
</dbReference>
<feature type="domain" description="BPL/LPL catalytic" evidence="2">
    <location>
        <begin position="1"/>
        <end position="183"/>
    </location>
</feature>
<proteinExistence type="predicted"/>
<dbReference type="Pfam" id="PF03099">
    <property type="entry name" value="BPL_LplA_LipB"/>
    <property type="match status" value="1"/>
</dbReference>
<evidence type="ECO:0000313" key="3">
    <source>
        <dbReference type="EMBL" id="MBX7490079.1"/>
    </source>
</evidence>
<dbReference type="EMBL" id="JAIGYQ010000001">
    <property type="protein sequence ID" value="MBX7490079.1"/>
    <property type="molecule type" value="Genomic_DNA"/>
</dbReference>
<protein>
    <submittedName>
        <fullName evidence="3">Biotin--[acetyl-CoA-carboxylase] ligase</fullName>
        <ecNumber evidence="3">6.3.4.15</ecNumber>
    </submittedName>
</protein>
<keyword evidence="4" id="KW-1185">Reference proteome</keyword>
<sequence>MQILKFDCIESTQLYLVESLRNGSLSAPIMVVADVQSGGVGSRGNAWESVEDGLYFSVAIPFFKLPQDLPLESVSIYMGYIFKEILNQNGAQVWLKWPNDLYVGSKKAGGIICTKLQENIIVGIGINLKVSDMCFGVVEVGIQKEAILEILAEILECEEKKFSWKQIFSKYALEFHKNFNYGFHYKGSVLAMSDAVLCDDGAILIENEKIYSLR</sequence>
<comment type="caution">
    <text evidence="3">The sequence shown here is derived from an EMBL/GenBank/DDBJ whole genome shotgun (WGS) entry which is preliminary data.</text>
</comment>
<dbReference type="Proteomes" id="UP000700059">
    <property type="component" value="Unassembled WGS sequence"/>
</dbReference>
<accession>A0ABS7JL02</accession>
<dbReference type="PANTHER" id="PTHR12835">
    <property type="entry name" value="BIOTIN PROTEIN LIGASE"/>
    <property type="match status" value="1"/>
</dbReference>
<keyword evidence="1 3" id="KW-0436">Ligase</keyword>
<dbReference type="NCBIfam" id="NF006294">
    <property type="entry name" value="PRK08477.1"/>
    <property type="match status" value="1"/>
</dbReference>
<dbReference type="GO" id="GO:0004077">
    <property type="term" value="F:biotin--[biotin carboxyl-carrier protein] ligase activity"/>
    <property type="evidence" value="ECO:0007669"/>
    <property type="project" value="UniProtKB-EC"/>
</dbReference>
<evidence type="ECO:0000259" key="2">
    <source>
        <dbReference type="PROSITE" id="PS51733"/>
    </source>
</evidence>
<dbReference type="InterPro" id="IPR045864">
    <property type="entry name" value="aa-tRNA-synth_II/BPL/LPL"/>
</dbReference>
<dbReference type="CDD" id="cd16442">
    <property type="entry name" value="BPL"/>
    <property type="match status" value="1"/>
</dbReference>
<organism evidence="3 4">
    <name type="scientific">Helicobacter turcicus</name>
    <dbReference type="NCBI Taxonomy" id="2867412"/>
    <lineage>
        <taxon>Bacteria</taxon>
        <taxon>Pseudomonadati</taxon>
        <taxon>Campylobacterota</taxon>
        <taxon>Epsilonproteobacteria</taxon>
        <taxon>Campylobacterales</taxon>
        <taxon>Helicobacteraceae</taxon>
        <taxon>Helicobacter</taxon>
    </lineage>
</organism>